<dbReference type="OrthoDB" id="1470350at2759"/>
<evidence type="ECO:0000313" key="11">
    <source>
        <dbReference type="Proteomes" id="UP000604273"/>
    </source>
</evidence>
<evidence type="ECO:0000256" key="4">
    <source>
        <dbReference type="ARBA" id="ARBA00023004"/>
    </source>
</evidence>
<comment type="similarity">
    <text evidence="2">Belongs to the cytochrome P450 family.</text>
</comment>
<dbReference type="CDD" id="cd11059">
    <property type="entry name" value="CYP_fungal"/>
    <property type="match status" value="1"/>
</dbReference>
<feature type="transmembrane region" description="Helical" evidence="7">
    <location>
        <begin position="275"/>
        <end position="294"/>
    </location>
</feature>
<feature type="transmembrane region" description="Helical" evidence="7">
    <location>
        <begin position="391"/>
        <end position="414"/>
    </location>
</feature>
<dbReference type="Pfam" id="PF00067">
    <property type="entry name" value="p450"/>
    <property type="match status" value="1"/>
</dbReference>
<comment type="cofactor">
    <cofactor evidence="1 6">
        <name>heme</name>
        <dbReference type="ChEBI" id="CHEBI:30413"/>
    </cofactor>
</comment>
<keyword evidence="7" id="KW-0812">Transmembrane</keyword>
<dbReference type="Gene3D" id="2.60.40.1210">
    <property type="entry name" value="Cellobiose dehydrogenase, cytochrome domain"/>
    <property type="match status" value="1"/>
</dbReference>
<reference evidence="10" key="1">
    <citation type="journal article" date="2020" name="BMC Genomics">
        <title>Correction to: Identification and distribution of gene clusters required for synthesis of sphingolipid metabolism inhibitors in diverse species of the filamentous fungus Fusarium.</title>
        <authorList>
            <person name="Kim H.S."/>
            <person name="Lohmar J.M."/>
            <person name="Busman M."/>
            <person name="Brown D.W."/>
            <person name="Naumann T.A."/>
            <person name="Divon H.H."/>
            <person name="Lysoe E."/>
            <person name="Uhlig S."/>
            <person name="Proctor R.H."/>
        </authorList>
    </citation>
    <scope>NUCLEOTIDE SEQUENCE</scope>
    <source>
        <strain evidence="10">NRRL 45417</strain>
    </source>
</reference>
<dbReference type="SUPFAM" id="SSF48264">
    <property type="entry name" value="Cytochrome P450"/>
    <property type="match status" value="1"/>
</dbReference>
<dbReference type="GO" id="GO:0005506">
    <property type="term" value="F:iron ion binding"/>
    <property type="evidence" value="ECO:0007669"/>
    <property type="project" value="InterPro"/>
</dbReference>
<keyword evidence="4 6" id="KW-0408">Iron</keyword>
<keyword evidence="7" id="KW-1133">Transmembrane helix</keyword>
<organism evidence="10 11">
    <name type="scientific">Fusarium gaditjirri</name>
    <dbReference type="NCBI Taxonomy" id="282569"/>
    <lineage>
        <taxon>Eukaryota</taxon>
        <taxon>Fungi</taxon>
        <taxon>Dikarya</taxon>
        <taxon>Ascomycota</taxon>
        <taxon>Pezizomycotina</taxon>
        <taxon>Sordariomycetes</taxon>
        <taxon>Hypocreomycetidae</taxon>
        <taxon>Hypocreales</taxon>
        <taxon>Nectriaceae</taxon>
        <taxon>Fusarium</taxon>
        <taxon>Fusarium nisikadoi species complex</taxon>
    </lineage>
</organism>
<name>A0A8H4TJP7_9HYPO</name>
<evidence type="ECO:0000256" key="6">
    <source>
        <dbReference type="PIRSR" id="PIRSR602403-1"/>
    </source>
</evidence>
<feature type="binding site" description="axial binding residue" evidence="6">
    <location>
        <position position="849"/>
    </location>
    <ligand>
        <name>heme</name>
        <dbReference type="ChEBI" id="CHEBI:30413"/>
    </ligand>
    <ligandPart>
        <name>Fe</name>
        <dbReference type="ChEBI" id="CHEBI:18248"/>
    </ligandPart>
</feature>
<evidence type="ECO:0000256" key="5">
    <source>
        <dbReference type="ARBA" id="ARBA00023033"/>
    </source>
</evidence>
<feature type="transmembrane region" description="Helical" evidence="7">
    <location>
        <begin position="242"/>
        <end position="263"/>
    </location>
</feature>
<evidence type="ECO:0000256" key="7">
    <source>
        <dbReference type="SAM" id="Phobius"/>
    </source>
</evidence>
<dbReference type="InterPro" id="IPR001128">
    <property type="entry name" value="Cyt_P450"/>
</dbReference>
<dbReference type="EMBL" id="JABFAI010000040">
    <property type="protein sequence ID" value="KAF4959160.1"/>
    <property type="molecule type" value="Genomic_DNA"/>
</dbReference>
<dbReference type="Gene3D" id="1.10.630.10">
    <property type="entry name" value="Cytochrome P450"/>
    <property type="match status" value="1"/>
</dbReference>
<dbReference type="CDD" id="cd09630">
    <property type="entry name" value="CDH_like_cytochrome"/>
    <property type="match status" value="1"/>
</dbReference>
<feature type="chain" id="PRO_5034248010" description="Cellobiose dehydrogenase-like cytochrome domain-containing protein" evidence="8">
    <location>
        <begin position="23"/>
        <end position="914"/>
    </location>
</feature>
<keyword evidence="8" id="KW-0732">Signal</keyword>
<gene>
    <name evidence="10" type="ORF">FGADI_1900</name>
</gene>
<protein>
    <recommendedName>
        <fullName evidence="9">Cellobiose dehydrogenase-like cytochrome domain-containing protein</fullName>
    </recommendedName>
</protein>
<accession>A0A8H4TJP7</accession>
<dbReference type="InterPro" id="IPR017972">
    <property type="entry name" value="Cyt_P450_CS"/>
</dbReference>
<feature type="domain" description="Cellobiose dehydrogenase-like cytochrome" evidence="9">
    <location>
        <begin position="31"/>
        <end position="180"/>
    </location>
</feature>
<evidence type="ECO:0000259" key="9">
    <source>
        <dbReference type="Pfam" id="PF16010"/>
    </source>
</evidence>
<keyword evidence="5" id="KW-0503">Monooxygenase</keyword>
<keyword evidence="3 6" id="KW-0479">Metal-binding</keyword>
<dbReference type="SUPFAM" id="SSF49344">
    <property type="entry name" value="CBD9-like"/>
    <property type="match status" value="1"/>
</dbReference>
<dbReference type="InterPro" id="IPR002403">
    <property type="entry name" value="Cyt_P450_E_grp-IV"/>
</dbReference>
<dbReference type="PANTHER" id="PTHR47797:SF4">
    <property type="entry name" value="DOMON DOMAIN-CONTAINING PROTEIN"/>
    <property type="match status" value="1"/>
</dbReference>
<dbReference type="GO" id="GO:0020037">
    <property type="term" value="F:heme binding"/>
    <property type="evidence" value="ECO:0007669"/>
    <property type="project" value="InterPro"/>
</dbReference>
<sequence>MKSLTSIAIAAALALCAGSSSASPTSYCNGKSNRICYTWAVPSSTSSSDSVHLFIRIQAPVEYQWVGLGTGDKMSGSTMFVIYQDGTGKVTLSTRMGHGHEMLEHSRMRSVRLLEDIGVVNKTMVANIHCGDLGNMRFKGSNHWISAWKTGSSLHTSDIDADIQEHEGHNSFTVDFSEAVVSSNRNPFIFMTTATPSGAATSGGKEGNTSTIHGIIMSAVFLLGYPLGSLFMSIIGKWFIHATWQMIVFIGMWAGFVAGKLVADRTSDWLNAPHAIIGTVVCGLMAIQPILGWLHHRNFTKYQRRTGISHAHIWYGRALMILGIVNGGLGLQLAGASIKLIIGYGVVGLMKFLMYTAGAVRKMLRGSKKHQHEPLNSFAWLENDFLHLKTILGMAILPIAAAVVAVVLFVKHIFLDPLILSPLRHVPGPKSFAATKWRLAYEDWKGTRTRTIFKLHQQYGPVVRIGPHEVSFNSLSALRTIYGPGSRYGRTAFYRMFDVYGEQNLFTFHSPKEHGDRKKLLSHAYSKSVVLKPPTAKVVERRVRQYLDLIEAEPENVSEIFSTLHYYSLDNITAFVYGKYGQTAAIRGSKIHRELIADILHPSRRKLSWSIVHLKTLTQWLYRQSGLMGQLVKPVLPMQQPTTYTGIRGYALRAFEAFRADVEKITHSEDEHVSIVENLWQHHESQKPGGLRDLQMASECADHFLAGIDTTSDTLMFLIWALSLPGNEKYQEKLREEVMAISDDGLNQWGNPRAEASDRCTYINAVIKETLRLYAPLPSTEPRSIETDSVIDEYTIPGNTVVGMSPWIMHRNESVFKDPLVFNPDRWLGPDVAELNRWFWGFSSGGRMCVGMHLAMAEMTTLTATMYRQFRTTIAPGFEDTTPAITARVETFYDDRFPKVQESKCLIKFTKLKD</sequence>
<feature type="transmembrane region" description="Helical" evidence="7">
    <location>
        <begin position="215"/>
        <end position="235"/>
    </location>
</feature>
<dbReference type="PRINTS" id="PR00465">
    <property type="entry name" value="EP450IV"/>
</dbReference>
<keyword evidence="6" id="KW-0349">Heme</keyword>
<evidence type="ECO:0000256" key="2">
    <source>
        <dbReference type="ARBA" id="ARBA00010617"/>
    </source>
</evidence>
<dbReference type="GO" id="GO:0004497">
    <property type="term" value="F:monooxygenase activity"/>
    <property type="evidence" value="ECO:0007669"/>
    <property type="project" value="UniProtKB-KW"/>
</dbReference>
<feature type="signal peptide" evidence="8">
    <location>
        <begin position="1"/>
        <end position="22"/>
    </location>
</feature>
<comment type="caution">
    <text evidence="10">The sequence shown here is derived from an EMBL/GenBank/DDBJ whole genome shotgun (WGS) entry which is preliminary data.</text>
</comment>
<dbReference type="AlphaFoldDB" id="A0A8H4TJP7"/>
<reference evidence="10" key="2">
    <citation type="submission" date="2020-05" db="EMBL/GenBank/DDBJ databases">
        <authorList>
            <person name="Kim H.-S."/>
            <person name="Proctor R.H."/>
            <person name="Brown D.W."/>
        </authorList>
    </citation>
    <scope>NUCLEOTIDE SEQUENCE</scope>
    <source>
        <strain evidence="10">NRRL 45417</strain>
    </source>
</reference>
<dbReference type="InterPro" id="IPR015920">
    <property type="entry name" value="Cellobiose_DH-like_cyt"/>
</dbReference>
<keyword evidence="7" id="KW-0472">Membrane</keyword>
<dbReference type="GO" id="GO:0016705">
    <property type="term" value="F:oxidoreductase activity, acting on paired donors, with incorporation or reduction of molecular oxygen"/>
    <property type="evidence" value="ECO:0007669"/>
    <property type="project" value="InterPro"/>
</dbReference>
<evidence type="ECO:0000313" key="10">
    <source>
        <dbReference type="EMBL" id="KAF4959160.1"/>
    </source>
</evidence>
<proteinExistence type="inferred from homology"/>
<evidence type="ECO:0000256" key="1">
    <source>
        <dbReference type="ARBA" id="ARBA00001971"/>
    </source>
</evidence>
<evidence type="ECO:0000256" key="8">
    <source>
        <dbReference type="SAM" id="SignalP"/>
    </source>
</evidence>
<keyword evidence="5" id="KW-0560">Oxidoreductase</keyword>
<keyword evidence="11" id="KW-1185">Reference proteome</keyword>
<dbReference type="PROSITE" id="PS00086">
    <property type="entry name" value="CYTOCHROME_P450"/>
    <property type="match status" value="1"/>
</dbReference>
<feature type="transmembrane region" description="Helical" evidence="7">
    <location>
        <begin position="341"/>
        <end position="360"/>
    </location>
</feature>
<dbReference type="PRINTS" id="PR00385">
    <property type="entry name" value="P450"/>
</dbReference>
<feature type="transmembrane region" description="Helical" evidence="7">
    <location>
        <begin position="314"/>
        <end position="335"/>
    </location>
</feature>
<dbReference type="PANTHER" id="PTHR47797">
    <property type="entry name" value="DEHYDROGENASE, PUTATIVE (AFU_ORTHOLOGUE AFUA_8G05805)-RELATED"/>
    <property type="match status" value="1"/>
</dbReference>
<dbReference type="Gene3D" id="1.20.120.1770">
    <property type="match status" value="1"/>
</dbReference>
<dbReference type="CDD" id="cd08760">
    <property type="entry name" value="Cyt_b561_FRRS1_like"/>
    <property type="match status" value="1"/>
</dbReference>
<dbReference type="Pfam" id="PF16010">
    <property type="entry name" value="CDH-cyt"/>
    <property type="match status" value="1"/>
</dbReference>
<dbReference type="InterPro" id="IPR036396">
    <property type="entry name" value="Cyt_P450_sf"/>
</dbReference>
<dbReference type="Proteomes" id="UP000604273">
    <property type="component" value="Unassembled WGS sequence"/>
</dbReference>
<evidence type="ECO:0000256" key="3">
    <source>
        <dbReference type="ARBA" id="ARBA00022723"/>
    </source>
</evidence>